<keyword evidence="1" id="KW-0472">Membrane</keyword>
<proteinExistence type="predicted"/>
<dbReference type="PROSITE" id="PS51257">
    <property type="entry name" value="PROKAR_LIPOPROTEIN"/>
    <property type="match status" value="1"/>
</dbReference>
<organism evidence="2 3">
    <name type="scientific">Lichenicola cladoniae</name>
    <dbReference type="NCBI Taxonomy" id="1484109"/>
    <lineage>
        <taxon>Bacteria</taxon>
        <taxon>Pseudomonadati</taxon>
        <taxon>Pseudomonadota</taxon>
        <taxon>Alphaproteobacteria</taxon>
        <taxon>Acetobacterales</taxon>
        <taxon>Acetobacteraceae</taxon>
        <taxon>Lichenicola</taxon>
    </lineage>
</organism>
<dbReference type="RefSeq" id="WP_171832732.1">
    <property type="nucleotide sequence ID" value="NZ_CP053708.1"/>
</dbReference>
<evidence type="ECO:0000313" key="3">
    <source>
        <dbReference type="Proteomes" id="UP000500767"/>
    </source>
</evidence>
<dbReference type="AlphaFoldDB" id="A0A6M8H599"/>
<name>A0A6M8H599_9PROT</name>
<evidence type="ECO:0000256" key="1">
    <source>
        <dbReference type="SAM" id="Phobius"/>
    </source>
</evidence>
<keyword evidence="1" id="KW-1133">Transmembrane helix</keyword>
<feature type="transmembrane region" description="Helical" evidence="1">
    <location>
        <begin position="44"/>
        <end position="62"/>
    </location>
</feature>
<gene>
    <name evidence="2" type="ORF">HN018_00740</name>
</gene>
<feature type="transmembrane region" description="Helical" evidence="1">
    <location>
        <begin position="20"/>
        <end position="38"/>
    </location>
</feature>
<accession>A0A6M8H599</accession>
<keyword evidence="1" id="KW-0812">Transmembrane</keyword>
<dbReference type="KEGG" id="lck:HN018_00740"/>
<dbReference type="EMBL" id="CP053708">
    <property type="protein sequence ID" value="QKE88771.1"/>
    <property type="molecule type" value="Genomic_DNA"/>
</dbReference>
<protein>
    <submittedName>
        <fullName evidence="2">Uncharacterized protein</fullName>
    </submittedName>
</protein>
<evidence type="ECO:0000313" key="2">
    <source>
        <dbReference type="EMBL" id="QKE88771.1"/>
    </source>
</evidence>
<sequence length="65" mass="7295">MSFLRRSVREIWELFADGSITPFLMIAWIAAACFGLRYLALGVWSGPILFMGVAAITCVGAWRQR</sequence>
<reference evidence="2 3" key="1">
    <citation type="journal article" date="2014" name="World J. Microbiol. Biotechnol.">
        <title>Biodiversity and physiological characteristics of Antarctic and Arctic lichens-associated bacteria.</title>
        <authorList>
            <person name="Lee Y.M."/>
            <person name="Kim E.H."/>
            <person name="Lee H.K."/>
            <person name="Hong S.G."/>
        </authorList>
    </citation>
    <scope>NUCLEOTIDE SEQUENCE [LARGE SCALE GENOMIC DNA]</scope>
    <source>
        <strain evidence="2 3">PAMC 26569</strain>
    </source>
</reference>
<dbReference type="Proteomes" id="UP000500767">
    <property type="component" value="Chromosome"/>
</dbReference>
<keyword evidence="3" id="KW-1185">Reference proteome</keyword>